<evidence type="ECO:0000256" key="10">
    <source>
        <dbReference type="SAM" id="Coils"/>
    </source>
</evidence>
<dbReference type="FunFam" id="3.40.190.80:FF:000002">
    <property type="entry name" value="Inositol-1-monophosphatase"/>
    <property type="match status" value="1"/>
</dbReference>
<evidence type="ECO:0000256" key="6">
    <source>
        <dbReference type="ARBA" id="ARBA00022801"/>
    </source>
</evidence>
<dbReference type="GO" id="GO:0008934">
    <property type="term" value="F:inositol monophosphate 1-phosphatase activity"/>
    <property type="evidence" value="ECO:0007669"/>
    <property type="project" value="InterPro"/>
</dbReference>
<dbReference type="EMBL" id="HBUF01170029">
    <property type="protein sequence ID" value="CAG6652028.1"/>
    <property type="molecule type" value="Transcribed_RNA"/>
</dbReference>
<dbReference type="PRINTS" id="PR00378">
    <property type="entry name" value="LIIMPHPHTASE"/>
</dbReference>
<feature type="binding site" evidence="8">
    <location>
        <position position="92"/>
    </location>
    <ligand>
        <name>Mg(2+)</name>
        <dbReference type="ChEBI" id="CHEBI:18420"/>
        <label>1</label>
        <note>catalytic</note>
    </ligand>
</feature>
<dbReference type="GO" id="GO:0007165">
    <property type="term" value="P:signal transduction"/>
    <property type="evidence" value="ECO:0007669"/>
    <property type="project" value="TreeGrafter"/>
</dbReference>
<feature type="binding site" evidence="8">
    <location>
        <position position="69"/>
    </location>
    <ligand>
        <name>Mg(2+)</name>
        <dbReference type="ChEBI" id="CHEBI:18420"/>
        <label>1</label>
        <note>catalytic</note>
    </ligand>
</feature>
<name>A0A8D8U1K3_9HEMI</name>
<comment type="catalytic activity">
    <reaction evidence="1 9">
        <text>a myo-inositol phosphate + H2O = myo-inositol + phosphate</text>
        <dbReference type="Rhea" id="RHEA:24056"/>
        <dbReference type="ChEBI" id="CHEBI:15377"/>
        <dbReference type="ChEBI" id="CHEBI:17268"/>
        <dbReference type="ChEBI" id="CHEBI:43474"/>
        <dbReference type="ChEBI" id="CHEBI:84139"/>
        <dbReference type="EC" id="3.1.3.25"/>
    </reaction>
</comment>
<dbReference type="InterPro" id="IPR020552">
    <property type="entry name" value="Inositol_monoPase_Li-sen"/>
</dbReference>
<dbReference type="EMBL" id="HBUF01352171">
    <property type="protein sequence ID" value="CAG6714739.1"/>
    <property type="molecule type" value="Transcribed_RNA"/>
</dbReference>
<keyword evidence="6 9" id="KW-0378">Hydrolase</keyword>
<proteinExistence type="inferred from homology"/>
<evidence type="ECO:0000256" key="3">
    <source>
        <dbReference type="ARBA" id="ARBA00005152"/>
    </source>
</evidence>
<dbReference type="CDD" id="cd01639">
    <property type="entry name" value="IMPase"/>
    <property type="match status" value="1"/>
</dbReference>
<dbReference type="Pfam" id="PF00459">
    <property type="entry name" value="Inositol_P"/>
    <property type="match status" value="1"/>
</dbReference>
<dbReference type="GO" id="GO:0006021">
    <property type="term" value="P:inositol biosynthetic process"/>
    <property type="evidence" value="ECO:0007669"/>
    <property type="project" value="UniProtKB-UniPathway"/>
</dbReference>
<dbReference type="GO" id="GO:0046872">
    <property type="term" value="F:metal ion binding"/>
    <property type="evidence" value="ECO:0007669"/>
    <property type="project" value="UniProtKB-KW"/>
</dbReference>
<dbReference type="EMBL" id="HBUF01170035">
    <property type="protein sequence ID" value="CAG6652083.1"/>
    <property type="molecule type" value="Transcribed_RNA"/>
</dbReference>
<dbReference type="PANTHER" id="PTHR20854">
    <property type="entry name" value="INOSITOL MONOPHOSPHATASE"/>
    <property type="match status" value="1"/>
</dbReference>
<dbReference type="AlphaFoldDB" id="A0A8D8U1K3"/>
<dbReference type="EMBL" id="HBUF01170033">
    <property type="protein sequence ID" value="CAG6652064.1"/>
    <property type="molecule type" value="Transcribed_RNA"/>
</dbReference>
<evidence type="ECO:0000256" key="7">
    <source>
        <dbReference type="ARBA" id="ARBA00022842"/>
    </source>
</evidence>
<dbReference type="EMBL" id="HBUF01170027">
    <property type="protein sequence ID" value="CAG6652014.1"/>
    <property type="molecule type" value="Transcribed_RNA"/>
</dbReference>
<dbReference type="InterPro" id="IPR020583">
    <property type="entry name" value="Inositol_monoP_metal-BS"/>
</dbReference>
<dbReference type="EMBL" id="HBUF01664943">
    <property type="protein sequence ID" value="CAG6789436.1"/>
    <property type="molecule type" value="Transcribed_RNA"/>
</dbReference>
<dbReference type="UniPathway" id="UPA00823">
    <property type="reaction ID" value="UER00788"/>
</dbReference>
<dbReference type="EMBL" id="HBUF01327339">
    <property type="protein sequence ID" value="CAG6696112.1"/>
    <property type="molecule type" value="Transcribed_RNA"/>
</dbReference>
<dbReference type="EMBL" id="HBUF01664942">
    <property type="protein sequence ID" value="CAG6789435.1"/>
    <property type="molecule type" value="Transcribed_RNA"/>
</dbReference>
<evidence type="ECO:0000256" key="1">
    <source>
        <dbReference type="ARBA" id="ARBA00001033"/>
    </source>
</evidence>
<comment type="pathway">
    <text evidence="3 9">Polyol metabolism; myo-inositol biosynthesis; myo-inositol from D-glucose 6-phosphate: step 2/2.</text>
</comment>
<dbReference type="Gene3D" id="3.30.540.10">
    <property type="entry name" value="Fructose-1,6-Bisphosphatase, subunit A, domain 1"/>
    <property type="match status" value="1"/>
</dbReference>
<feature type="binding site" evidence="8">
    <location>
        <position position="91"/>
    </location>
    <ligand>
        <name>Mg(2+)</name>
        <dbReference type="ChEBI" id="CHEBI:18420"/>
        <label>1</label>
        <note>catalytic</note>
    </ligand>
</feature>
<evidence type="ECO:0000256" key="4">
    <source>
        <dbReference type="ARBA" id="ARBA00009759"/>
    </source>
</evidence>
<keyword evidence="7 8" id="KW-0460">Magnesium</keyword>
<dbReference type="PROSITE" id="PS00629">
    <property type="entry name" value="IMP_1"/>
    <property type="match status" value="1"/>
</dbReference>
<dbReference type="GO" id="GO:0046854">
    <property type="term" value="P:phosphatidylinositol phosphate biosynthetic process"/>
    <property type="evidence" value="ECO:0007669"/>
    <property type="project" value="InterPro"/>
</dbReference>
<dbReference type="EMBL" id="HBUF01170031">
    <property type="protein sequence ID" value="CAG6652045.1"/>
    <property type="molecule type" value="Transcribed_RNA"/>
</dbReference>
<dbReference type="EMBL" id="HBUF01170034">
    <property type="protein sequence ID" value="CAG6652074.1"/>
    <property type="molecule type" value="Transcribed_RNA"/>
</dbReference>
<dbReference type="EMBL" id="HBUF01327338">
    <property type="protein sequence ID" value="CAG6696111.1"/>
    <property type="molecule type" value="Transcribed_RNA"/>
</dbReference>
<feature type="binding site" evidence="8">
    <location>
        <position position="219"/>
    </location>
    <ligand>
        <name>Mg(2+)</name>
        <dbReference type="ChEBI" id="CHEBI:18420"/>
        <label>1</label>
        <note>catalytic</note>
    </ligand>
</feature>
<organism evidence="11">
    <name type="scientific">Cacopsylla melanoneura</name>
    <dbReference type="NCBI Taxonomy" id="428564"/>
    <lineage>
        <taxon>Eukaryota</taxon>
        <taxon>Metazoa</taxon>
        <taxon>Ecdysozoa</taxon>
        <taxon>Arthropoda</taxon>
        <taxon>Hexapoda</taxon>
        <taxon>Insecta</taxon>
        <taxon>Pterygota</taxon>
        <taxon>Neoptera</taxon>
        <taxon>Paraneoptera</taxon>
        <taxon>Hemiptera</taxon>
        <taxon>Sternorrhyncha</taxon>
        <taxon>Psylloidea</taxon>
        <taxon>Psyllidae</taxon>
        <taxon>Psyllinae</taxon>
        <taxon>Cacopsylla</taxon>
    </lineage>
</organism>
<dbReference type="EMBL" id="HBUF01170026">
    <property type="protein sequence ID" value="CAG6652006.1"/>
    <property type="molecule type" value="Transcribed_RNA"/>
</dbReference>
<dbReference type="PRINTS" id="PR00377">
    <property type="entry name" value="IMPHPHTASES"/>
</dbReference>
<dbReference type="FunFam" id="3.30.540.10:FF:000004">
    <property type="entry name" value="Inositol-1-monophosphatase"/>
    <property type="match status" value="1"/>
</dbReference>
<evidence type="ECO:0000256" key="9">
    <source>
        <dbReference type="RuleBase" id="RU364068"/>
    </source>
</evidence>
<keyword evidence="5 8" id="KW-0479">Metal-binding</keyword>
<accession>A0A8D8U1K3</accession>
<dbReference type="EMBL" id="HBUF01327340">
    <property type="protein sequence ID" value="CAG6696113.1"/>
    <property type="molecule type" value="Transcribed_RNA"/>
</dbReference>
<dbReference type="SUPFAM" id="SSF56655">
    <property type="entry name" value="Carbohydrate phosphatase"/>
    <property type="match status" value="1"/>
</dbReference>
<dbReference type="EMBL" id="HBUF01352172">
    <property type="protein sequence ID" value="CAG6714740.1"/>
    <property type="molecule type" value="Transcribed_RNA"/>
</dbReference>
<dbReference type="EMBL" id="HBUF01170025">
    <property type="protein sequence ID" value="CAG6651997.1"/>
    <property type="molecule type" value="Transcribed_RNA"/>
</dbReference>
<dbReference type="InterPro" id="IPR000760">
    <property type="entry name" value="Inositol_monophosphatase-like"/>
</dbReference>
<sequence length="275" mass="30215">MQPTQDMEEFVAKLAKDCGDLVREKNKLKKNVEEKLNAVDLVTETDKEVEKRLISALSEKYPDHKFIGEESTADGIKCVLTSDPTWIIDPIDGTMNFVHGYPEFCISIGYVVDKVPVMGIIYCPMQDWLFTARKGCGAFHNGVAIHVSQTKELSQALVNIETSVRSSDPNKIKVFFENVHTLAPIVHGIRTVGSAVITMSIVAMGGSDAYFEFEVHAWDMAAGCVLVREAGGVVIDPAGGEFDLMSGRILCASSQDLAQELVKNLKQYHGSRDDA</sequence>
<protein>
    <recommendedName>
        <fullName evidence="9">Inositol-1-monophosphatase</fullName>
        <ecNumber evidence="9">3.1.3.25</ecNumber>
    </recommendedName>
</protein>
<comment type="similarity">
    <text evidence="4 9">Belongs to the inositol monophosphatase superfamily.</text>
</comment>
<evidence type="ECO:0000256" key="5">
    <source>
        <dbReference type="ARBA" id="ARBA00022723"/>
    </source>
</evidence>
<evidence type="ECO:0000256" key="2">
    <source>
        <dbReference type="ARBA" id="ARBA00001946"/>
    </source>
</evidence>
<feature type="binding site" evidence="8">
    <location>
        <position position="89"/>
    </location>
    <ligand>
        <name>Mg(2+)</name>
        <dbReference type="ChEBI" id="CHEBI:18420"/>
        <label>1</label>
        <note>catalytic</note>
    </ligand>
</feature>
<dbReference type="EMBL" id="HBUF01170032">
    <property type="protein sequence ID" value="CAG6652054.1"/>
    <property type="molecule type" value="Transcribed_RNA"/>
</dbReference>
<dbReference type="EMBL" id="HBUF01170037">
    <property type="protein sequence ID" value="CAG6652101.1"/>
    <property type="molecule type" value="Transcribed_RNA"/>
</dbReference>
<dbReference type="EC" id="3.1.3.25" evidence="9"/>
<comment type="cofactor">
    <cofactor evidence="2 8 9">
        <name>Mg(2+)</name>
        <dbReference type="ChEBI" id="CHEBI:18420"/>
    </cofactor>
</comment>
<dbReference type="EMBL" id="HBUF01664945">
    <property type="protein sequence ID" value="CAG6789438.1"/>
    <property type="molecule type" value="Transcribed_RNA"/>
</dbReference>
<dbReference type="EMBL" id="HBUF01352173">
    <property type="protein sequence ID" value="CAG6714741.1"/>
    <property type="molecule type" value="Transcribed_RNA"/>
</dbReference>
<dbReference type="InterPro" id="IPR033942">
    <property type="entry name" value="IMPase"/>
</dbReference>
<evidence type="ECO:0000256" key="8">
    <source>
        <dbReference type="PIRSR" id="PIRSR600760-2"/>
    </source>
</evidence>
<reference evidence="11" key="1">
    <citation type="submission" date="2021-05" db="EMBL/GenBank/DDBJ databases">
        <authorList>
            <person name="Alioto T."/>
            <person name="Alioto T."/>
            <person name="Gomez Garrido J."/>
        </authorList>
    </citation>
    <scope>NUCLEOTIDE SEQUENCE</scope>
</reference>
<dbReference type="EMBL" id="HBUF01170030">
    <property type="protein sequence ID" value="CAG6652037.1"/>
    <property type="molecule type" value="Transcribed_RNA"/>
</dbReference>
<dbReference type="InterPro" id="IPR020550">
    <property type="entry name" value="Inositol_monophosphatase_CS"/>
</dbReference>
<dbReference type="PANTHER" id="PTHR20854:SF4">
    <property type="entry name" value="INOSITOL-1-MONOPHOSPHATASE-RELATED"/>
    <property type="match status" value="1"/>
</dbReference>
<keyword evidence="10" id="KW-0175">Coiled coil</keyword>
<evidence type="ECO:0000313" key="11">
    <source>
        <dbReference type="EMBL" id="CAG6696112.1"/>
    </source>
</evidence>
<dbReference type="PROSITE" id="PS00630">
    <property type="entry name" value="IMP_2"/>
    <property type="match status" value="1"/>
</dbReference>
<feature type="coiled-coil region" evidence="10">
    <location>
        <begin position="11"/>
        <end position="38"/>
    </location>
</feature>
<dbReference type="Gene3D" id="3.40.190.80">
    <property type="match status" value="1"/>
</dbReference>
<dbReference type="EMBL" id="HBUF01170036">
    <property type="protein sequence ID" value="CAG6652092.1"/>
    <property type="molecule type" value="Transcribed_RNA"/>
</dbReference>
<dbReference type="EMBL" id="HBUF01664944">
    <property type="protein sequence ID" value="CAG6789437.1"/>
    <property type="molecule type" value="Transcribed_RNA"/>
</dbReference>